<dbReference type="AlphaFoldDB" id="A0AA39JKR4"/>
<name>A0AA39JKR4_ARMTA</name>
<organism evidence="3 4">
    <name type="scientific">Armillaria tabescens</name>
    <name type="common">Ringless honey mushroom</name>
    <name type="synonym">Agaricus tabescens</name>
    <dbReference type="NCBI Taxonomy" id="1929756"/>
    <lineage>
        <taxon>Eukaryota</taxon>
        <taxon>Fungi</taxon>
        <taxon>Dikarya</taxon>
        <taxon>Basidiomycota</taxon>
        <taxon>Agaricomycotina</taxon>
        <taxon>Agaricomycetes</taxon>
        <taxon>Agaricomycetidae</taxon>
        <taxon>Agaricales</taxon>
        <taxon>Marasmiineae</taxon>
        <taxon>Physalacriaceae</taxon>
        <taxon>Desarmillaria</taxon>
    </lineage>
</organism>
<comment type="caution">
    <text evidence="3">The sequence shown here is derived from an EMBL/GenBank/DDBJ whole genome shotgun (WGS) entry which is preliminary data.</text>
</comment>
<feature type="compositionally biased region" description="Basic and acidic residues" evidence="2">
    <location>
        <begin position="268"/>
        <end position="281"/>
    </location>
</feature>
<feature type="compositionally biased region" description="Pro residues" evidence="2">
    <location>
        <begin position="400"/>
        <end position="412"/>
    </location>
</feature>
<dbReference type="EMBL" id="JAUEPS010000054">
    <property type="protein sequence ID" value="KAK0444547.1"/>
    <property type="molecule type" value="Genomic_DNA"/>
</dbReference>
<feature type="compositionally biased region" description="Polar residues" evidence="2">
    <location>
        <begin position="220"/>
        <end position="235"/>
    </location>
</feature>
<evidence type="ECO:0000256" key="2">
    <source>
        <dbReference type="SAM" id="MobiDB-lite"/>
    </source>
</evidence>
<dbReference type="RefSeq" id="XP_060325117.1">
    <property type="nucleotide sequence ID" value="XM_060465272.1"/>
</dbReference>
<feature type="compositionally biased region" description="Low complexity" evidence="2">
    <location>
        <begin position="413"/>
        <end position="430"/>
    </location>
</feature>
<feature type="compositionally biased region" description="Low complexity" evidence="2">
    <location>
        <begin position="282"/>
        <end position="295"/>
    </location>
</feature>
<reference evidence="3" key="1">
    <citation type="submission" date="2023-06" db="EMBL/GenBank/DDBJ databases">
        <authorList>
            <consortium name="Lawrence Berkeley National Laboratory"/>
            <person name="Ahrendt S."/>
            <person name="Sahu N."/>
            <person name="Indic B."/>
            <person name="Wong-Bajracharya J."/>
            <person name="Merenyi Z."/>
            <person name="Ke H.-M."/>
            <person name="Monk M."/>
            <person name="Kocsube S."/>
            <person name="Drula E."/>
            <person name="Lipzen A."/>
            <person name="Balint B."/>
            <person name="Henrissat B."/>
            <person name="Andreopoulos B."/>
            <person name="Martin F.M."/>
            <person name="Harder C.B."/>
            <person name="Rigling D."/>
            <person name="Ford K.L."/>
            <person name="Foster G.D."/>
            <person name="Pangilinan J."/>
            <person name="Papanicolaou A."/>
            <person name="Barry K."/>
            <person name="LaButti K."/>
            <person name="Viragh M."/>
            <person name="Koriabine M."/>
            <person name="Yan M."/>
            <person name="Riley R."/>
            <person name="Champramary S."/>
            <person name="Plett K.L."/>
            <person name="Tsai I.J."/>
            <person name="Slot J."/>
            <person name="Sipos G."/>
            <person name="Plett J."/>
            <person name="Nagy L.G."/>
            <person name="Grigoriev I.V."/>
        </authorList>
    </citation>
    <scope>NUCLEOTIDE SEQUENCE</scope>
    <source>
        <strain evidence="3">CCBAS 213</strain>
    </source>
</reference>
<dbReference type="Proteomes" id="UP001175211">
    <property type="component" value="Unassembled WGS sequence"/>
</dbReference>
<feature type="compositionally biased region" description="Polar residues" evidence="2">
    <location>
        <begin position="187"/>
        <end position="198"/>
    </location>
</feature>
<evidence type="ECO:0000313" key="4">
    <source>
        <dbReference type="Proteomes" id="UP001175211"/>
    </source>
</evidence>
<evidence type="ECO:0000256" key="1">
    <source>
        <dbReference type="SAM" id="Coils"/>
    </source>
</evidence>
<feature type="compositionally biased region" description="Basic and acidic residues" evidence="2">
    <location>
        <begin position="139"/>
        <end position="156"/>
    </location>
</feature>
<accession>A0AA39JKR4</accession>
<sequence>MSTGTVTSEFSAHPDLYEPDDQWKADLKETLSIAFKDMLLQAKQKLEADLQSLGDDIDPVQKKKLIDEYQASERQIKSFATQSFKVEVEKEREQRRWAAGLEIRTAWKEDLESEQQAIMSGIRRQRTGSAGAESNVYPKGRDRESTVPDRLPDSHQHTTITMPTPTPTSTATRPSPIPIPTPQRRSSTSGTPGNSVSKNPEVWIPPKSAAEDKPMPLGRRTSQTSIGRSPSQTFKPSAPIPEAQKPPSNTDSRPSSSYVSKTSPLPEIPKHATTEYDHSESRTSPPQTSRSSVSTLENRKHPDRDSRLPPSYTRPSGSIPENNRRPIPEHVDSKDQSAATRHSVPIHVHENAERERARIDEADQSWASHNRAKGKEEVENDQPPSPAPRSVSVNQDVGRPPTPPMATKPAYPPSLLTTSRPSSITSSRPPATLRQASSSSDGYSLYRQPSLDASSS</sequence>
<feature type="coiled-coil region" evidence="1">
    <location>
        <begin position="36"/>
        <end position="82"/>
    </location>
</feature>
<feature type="compositionally biased region" description="Basic and acidic residues" evidence="2">
    <location>
        <begin position="297"/>
        <end position="307"/>
    </location>
</feature>
<protein>
    <submittedName>
        <fullName evidence="3">Uncharacterized protein</fullName>
    </submittedName>
</protein>
<keyword evidence="1" id="KW-0175">Coiled coil</keyword>
<evidence type="ECO:0000313" key="3">
    <source>
        <dbReference type="EMBL" id="KAK0444547.1"/>
    </source>
</evidence>
<feature type="region of interest" description="Disordered" evidence="2">
    <location>
        <begin position="118"/>
        <end position="456"/>
    </location>
</feature>
<feature type="compositionally biased region" description="Low complexity" evidence="2">
    <location>
        <begin position="158"/>
        <end position="174"/>
    </location>
</feature>
<feature type="compositionally biased region" description="Basic and acidic residues" evidence="2">
    <location>
        <begin position="322"/>
        <end position="335"/>
    </location>
</feature>
<keyword evidence="4" id="KW-1185">Reference proteome</keyword>
<feature type="compositionally biased region" description="Polar residues" evidence="2">
    <location>
        <begin position="246"/>
        <end position="263"/>
    </location>
</feature>
<proteinExistence type="predicted"/>
<feature type="compositionally biased region" description="Basic and acidic residues" evidence="2">
    <location>
        <begin position="347"/>
        <end position="361"/>
    </location>
</feature>
<gene>
    <name evidence="3" type="ORF">EV420DRAFT_1002550</name>
</gene>
<dbReference type="GeneID" id="85348820"/>